<keyword evidence="2" id="KW-0540">Nuclease</keyword>
<organism evidence="2 3">
    <name type="scientific">Corynebacterium matruchotii</name>
    <dbReference type="NCBI Taxonomy" id="43768"/>
    <lineage>
        <taxon>Bacteria</taxon>
        <taxon>Bacillati</taxon>
        <taxon>Actinomycetota</taxon>
        <taxon>Actinomycetes</taxon>
        <taxon>Mycobacteriales</taxon>
        <taxon>Corynebacteriaceae</taxon>
        <taxon>Corynebacterium</taxon>
    </lineage>
</organism>
<keyword evidence="2" id="KW-0378">Hydrolase</keyword>
<sequence>METVLSRLTQLAPLGAVLLAEVKSSSLTIGELAAQLDVAKREVSMLRAIAKVFDAEELAQATKLRLSVSKLRLISRTDKQLANPDINRRDFRLDLMKTAVDCTVDELAEHIKSLIGELNAGYNRRRKWYLRCSELADADNMRHIIMKLPSHVATRIMNSLEPQGRQWVQEGQAVDKSEGLAKALTDRVLHGIDVTTLEQVETTENPNNPRDLRQRPCFLVPIANIQSHNDGTVTNTDGESVDIRELVDARLAEFGFAVACYNGPDGNPRPQQLLEVKRLADADDRFISIVSHLICQNPHCRIPAVRCETHHIIAYSRGGETKPENLCPLCREHNLTNDDDRHKPRHGHVFTDPETGAVYYRMPDGTITRNKSRANSKNALNYAQNILGCHHDWYPLN</sequence>
<dbReference type="Pfam" id="PF01844">
    <property type="entry name" value="HNH"/>
    <property type="match status" value="1"/>
</dbReference>
<name>A0A448TI24_9CORY</name>
<evidence type="ECO:0000259" key="1">
    <source>
        <dbReference type="SMART" id="SM00507"/>
    </source>
</evidence>
<feature type="domain" description="HNH nuclease" evidence="1">
    <location>
        <begin position="283"/>
        <end position="335"/>
    </location>
</feature>
<keyword evidence="2" id="KW-0255">Endonuclease</keyword>
<comment type="caution">
    <text evidence="2">The sequence shown here is derived from an EMBL/GenBank/DDBJ whole genome shotgun (WGS) entry which is preliminary data.</text>
</comment>
<dbReference type="GeneID" id="84573410"/>
<gene>
    <name evidence="2" type="ORF">NCTC10254_00115</name>
</gene>
<dbReference type="GO" id="GO:0004519">
    <property type="term" value="F:endonuclease activity"/>
    <property type="evidence" value="ECO:0007669"/>
    <property type="project" value="UniProtKB-KW"/>
</dbReference>
<dbReference type="Gene3D" id="1.10.30.50">
    <property type="match status" value="1"/>
</dbReference>
<evidence type="ECO:0000313" key="3">
    <source>
        <dbReference type="Proteomes" id="UP000249886"/>
    </source>
</evidence>
<protein>
    <submittedName>
        <fullName evidence="2">Endonuclease</fullName>
    </submittedName>
</protein>
<dbReference type="InterPro" id="IPR003615">
    <property type="entry name" value="HNH_nuc"/>
</dbReference>
<dbReference type="AlphaFoldDB" id="A0A448TI24"/>
<dbReference type="CDD" id="cd00085">
    <property type="entry name" value="HNHc"/>
    <property type="match status" value="1"/>
</dbReference>
<proteinExistence type="predicted"/>
<dbReference type="GO" id="GO:0008270">
    <property type="term" value="F:zinc ion binding"/>
    <property type="evidence" value="ECO:0007669"/>
    <property type="project" value="InterPro"/>
</dbReference>
<dbReference type="GO" id="GO:0003676">
    <property type="term" value="F:nucleic acid binding"/>
    <property type="evidence" value="ECO:0007669"/>
    <property type="project" value="InterPro"/>
</dbReference>
<dbReference type="SMART" id="SM00507">
    <property type="entry name" value="HNHc"/>
    <property type="match status" value="1"/>
</dbReference>
<dbReference type="Proteomes" id="UP000249886">
    <property type="component" value="Unassembled WGS sequence"/>
</dbReference>
<accession>A0A448TI24</accession>
<dbReference type="RefSeq" id="WP_005524869.1">
    <property type="nucleotide sequence ID" value="NZ_CAJPQJ010000010.1"/>
</dbReference>
<dbReference type="InterPro" id="IPR002711">
    <property type="entry name" value="HNH"/>
</dbReference>
<evidence type="ECO:0000313" key="2">
    <source>
        <dbReference type="EMBL" id="SPW23758.1"/>
    </source>
</evidence>
<dbReference type="EMBL" id="UARK01000001">
    <property type="protein sequence ID" value="SPW23758.1"/>
    <property type="molecule type" value="Genomic_DNA"/>
</dbReference>
<reference evidence="2 3" key="1">
    <citation type="submission" date="2018-06" db="EMBL/GenBank/DDBJ databases">
        <authorList>
            <consortium name="Pathogen Informatics"/>
            <person name="Doyle S."/>
        </authorList>
    </citation>
    <scope>NUCLEOTIDE SEQUENCE [LARGE SCALE GENOMIC DNA]</scope>
    <source>
        <strain evidence="2 3">NCTC10254</strain>
    </source>
</reference>